<proteinExistence type="predicted"/>
<organism evidence="1 2">
    <name type="scientific">Trifolium medium</name>
    <dbReference type="NCBI Taxonomy" id="97028"/>
    <lineage>
        <taxon>Eukaryota</taxon>
        <taxon>Viridiplantae</taxon>
        <taxon>Streptophyta</taxon>
        <taxon>Embryophyta</taxon>
        <taxon>Tracheophyta</taxon>
        <taxon>Spermatophyta</taxon>
        <taxon>Magnoliopsida</taxon>
        <taxon>eudicotyledons</taxon>
        <taxon>Gunneridae</taxon>
        <taxon>Pentapetalae</taxon>
        <taxon>rosids</taxon>
        <taxon>fabids</taxon>
        <taxon>Fabales</taxon>
        <taxon>Fabaceae</taxon>
        <taxon>Papilionoideae</taxon>
        <taxon>50 kb inversion clade</taxon>
        <taxon>NPAAA clade</taxon>
        <taxon>Hologalegina</taxon>
        <taxon>IRL clade</taxon>
        <taxon>Trifolieae</taxon>
        <taxon>Trifolium</taxon>
    </lineage>
</organism>
<protein>
    <submittedName>
        <fullName evidence="1">Uncharacterized protein</fullName>
    </submittedName>
</protein>
<reference evidence="1 2" key="1">
    <citation type="journal article" date="2018" name="Front. Plant Sci.">
        <title>Red Clover (Trifolium pratense) and Zigzag Clover (T. medium) - A Picture of Genomic Similarities and Differences.</title>
        <authorList>
            <person name="Dluhosova J."/>
            <person name="Istvanek J."/>
            <person name="Nedelnik J."/>
            <person name="Repkova J."/>
        </authorList>
    </citation>
    <scope>NUCLEOTIDE SEQUENCE [LARGE SCALE GENOMIC DNA]</scope>
    <source>
        <strain evidence="2">cv. 10/8</strain>
        <tissue evidence="1">Leaf</tissue>
    </source>
</reference>
<dbReference type="AlphaFoldDB" id="A0A392TFF6"/>
<evidence type="ECO:0000313" key="1">
    <source>
        <dbReference type="EMBL" id="MCI59334.1"/>
    </source>
</evidence>
<dbReference type="Proteomes" id="UP000265520">
    <property type="component" value="Unassembled WGS sequence"/>
</dbReference>
<sequence>HWVVMQGSEQVVMEDVREVGQTIGVKLQGNNENMFSVLARVGKEKKTASGQAQGGGVFDEDCLLEC</sequence>
<feature type="non-terminal residue" evidence="1">
    <location>
        <position position="1"/>
    </location>
</feature>
<accession>A0A392TFF6</accession>
<evidence type="ECO:0000313" key="2">
    <source>
        <dbReference type="Proteomes" id="UP000265520"/>
    </source>
</evidence>
<dbReference type="EMBL" id="LXQA010561472">
    <property type="protein sequence ID" value="MCI59334.1"/>
    <property type="molecule type" value="Genomic_DNA"/>
</dbReference>
<comment type="caution">
    <text evidence="1">The sequence shown here is derived from an EMBL/GenBank/DDBJ whole genome shotgun (WGS) entry which is preliminary data.</text>
</comment>
<keyword evidence="2" id="KW-1185">Reference proteome</keyword>
<name>A0A392TFF6_9FABA</name>